<dbReference type="InterPro" id="IPR003593">
    <property type="entry name" value="AAA+_ATPase"/>
</dbReference>
<dbReference type="PANTHER" id="PTHR43553:SF24">
    <property type="entry name" value="ENERGY-COUPLING FACTOR TRANSPORTER ATP-BINDING PROTEIN ECFA1"/>
    <property type="match status" value="1"/>
</dbReference>
<comment type="subcellular location">
    <subcellularLocation>
        <location evidence="1">Cell membrane</location>
        <topology evidence="1">Peripheral membrane protein</topology>
    </subcellularLocation>
</comment>
<sequence>MEILRVNDVVFKYPAETELALKNVSFSCNKGEWLSITGHNGSGKSTLAKLLNGLLLPDSGSVEVEGLTTTNMDELWEIRRRVGVVFQNPDNQFVGTSVRDDIAFGLENFGVPRDEMIQRINESVQHVGMQEYLDQEPHLLSGGQKQRVAIAGILAQQPSIIILDEATSMLDPLGRKEVLQTVRELNREKGITVISITHDLEEALHSDRVLVMNKGRLSAIGSPSDVFSNTSLILDAGLDTPFSVKLSQQLRAEGVPLTRDYLTQEELVRALWTLKSGS</sequence>
<dbReference type="InterPro" id="IPR015856">
    <property type="entry name" value="ABC_transpr_CbiO/EcfA_su"/>
</dbReference>
<dbReference type="RefSeq" id="WP_379750255.1">
    <property type="nucleotide sequence ID" value="NZ_JBHTCP010000045.1"/>
</dbReference>
<dbReference type="InterPro" id="IPR030947">
    <property type="entry name" value="EcfA_1"/>
</dbReference>
<evidence type="ECO:0000256" key="4">
    <source>
        <dbReference type="ARBA" id="ARBA00022475"/>
    </source>
</evidence>
<accession>A0ABW2NTP6</accession>
<keyword evidence="11" id="KW-1185">Reference proteome</keyword>
<dbReference type="CDD" id="cd03225">
    <property type="entry name" value="ABC_cobalt_CbiO_domain1"/>
    <property type="match status" value="1"/>
</dbReference>
<dbReference type="InterPro" id="IPR017871">
    <property type="entry name" value="ABC_transporter-like_CS"/>
</dbReference>
<comment type="similarity">
    <text evidence="2">Belongs to the ABC transporter superfamily.</text>
</comment>
<keyword evidence="3" id="KW-0813">Transport</keyword>
<evidence type="ECO:0000256" key="5">
    <source>
        <dbReference type="ARBA" id="ARBA00022741"/>
    </source>
</evidence>
<dbReference type="InterPro" id="IPR003439">
    <property type="entry name" value="ABC_transporter-like_ATP-bd"/>
</dbReference>
<dbReference type="PROSITE" id="PS00211">
    <property type="entry name" value="ABC_TRANSPORTER_1"/>
    <property type="match status" value="1"/>
</dbReference>
<dbReference type="EMBL" id="JBHTCP010000045">
    <property type="protein sequence ID" value="MFC7372628.1"/>
    <property type="molecule type" value="Genomic_DNA"/>
</dbReference>
<dbReference type="Gene3D" id="3.40.50.300">
    <property type="entry name" value="P-loop containing nucleotide triphosphate hydrolases"/>
    <property type="match status" value="1"/>
</dbReference>
<dbReference type="Pfam" id="PF00005">
    <property type="entry name" value="ABC_tran"/>
    <property type="match status" value="1"/>
</dbReference>
<dbReference type="NCBIfam" id="NF010156">
    <property type="entry name" value="PRK13635.1"/>
    <property type="match status" value="1"/>
</dbReference>
<dbReference type="PROSITE" id="PS50893">
    <property type="entry name" value="ABC_TRANSPORTER_2"/>
    <property type="match status" value="1"/>
</dbReference>
<keyword evidence="4" id="KW-1003">Cell membrane</keyword>
<evidence type="ECO:0000256" key="6">
    <source>
        <dbReference type="ARBA" id="ARBA00022840"/>
    </source>
</evidence>
<name>A0ABW2NTP6_9BACL</name>
<evidence type="ECO:0000313" key="11">
    <source>
        <dbReference type="Proteomes" id="UP001596549"/>
    </source>
</evidence>
<dbReference type="InterPro" id="IPR027417">
    <property type="entry name" value="P-loop_NTPase"/>
</dbReference>
<evidence type="ECO:0000256" key="2">
    <source>
        <dbReference type="ARBA" id="ARBA00005417"/>
    </source>
</evidence>
<reference evidence="11" key="1">
    <citation type="journal article" date="2019" name="Int. J. Syst. Evol. Microbiol.">
        <title>The Global Catalogue of Microorganisms (GCM) 10K type strain sequencing project: providing services to taxonomists for standard genome sequencing and annotation.</title>
        <authorList>
            <consortium name="The Broad Institute Genomics Platform"/>
            <consortium name="The Broad Institute Genome Sequencing Center for Infectious Disease"/>
            <person name="Wu L."/>
            <person name="Ma J."/>
        </authorList>
    </citation>
    <scope>NUCLEOTIDE SEQUENCE [LARGE SCALE GENOMIC DNA]</scope>
    <source>
        <strain evidence="11">NBRC 106396</strain>
    </source>
</reference>
<dbReference type="NCBIfam" id="NF010167">
    <property type="entry name" value="PRK13648.1"/>
    <property type="match status" value="1"/>
</dbReference>
<gene>
    <name evidence="10" type="ORF">ACFQPF_13200</name>
</gene>
<dbReference type="SMART" id="SM00382">
    <property type="entry name" value="AAA"/>
    <property type="match status" value="1"/>
</dbReference>
<dbReference type="PANTHER" id="PTHR43553">
    <property type="entry name" value="HEAVY METAL TRANSPORTER"/>
    <property type="match status" value="1"/>
</dbReference>
<evidence type="ECO:0000259" key="9">
    <source>
        <dbReference type="PROSITE" id="PS50893"/>
    </source>
</evidence>
<evidence type="ECO:0000256" key="8">
    <source>
        <dbReference type="ARBA" id="ARBA00023136"/>
    </source>
</evidence>
<feature type="domain" description="ABC transporter" evidence="9">
    <location>
        <begin position="4"/>
        <end position="239"/>
    </location>
</feature>
<evidence type="ECO:0000256" key="7">
    <source>
        <dbReference type="ARBA" id="ARBA00022967"/>
    </source>
</evidence>
<dbReference type="SUPFAM" id="SSF52540">
    <property type="entry name" value="P-loop containing nucleoside triphosphate hydrolases"/>
    <property type="match status" value="1"/>
</dbReference>
<comment type="caution">
    <text evidence="10">The sequence shown here is derived from an EMBL/GenBank/DDBJ whole genome shotgun (WGS) entry which is preliminary data.</text>
</comment>
<evidence type="ECO:0000256" key="3">
    <source>
        <dbReference type="ARBA" id="ARBA00022448"/>
    </source>
</evidence>
<organism evidence="10 11">
    <name type="scientific">Fictibacillus iocasae</name>
    <dbReference type="NCBI Taxonomy" id="2715437"/>
    <lineage>
        <taxon>Bacteria</taxon>
        <taxon>Bacillati</taxon>
        <taxon>Bacillota</taxon>
        <taxon>Bacilli</taxon>
        <taxon>Bacillales</taxon>
        <taxon>Fictibacillaceae</taxon>
        <taxon>Fictibacillus</taxon>
    </lineage>
</organism>
<proteinExistence type="inferred from homology"/>
<protein>
    <submittedName>
        <fullName evidence="10">Energy-coupling factor ABC transporter ATP-binding protein</fullName>
    </submittedName>
</protein>
<keyword evidence="7" id="KW-1278">Translocase</keyword>
<dbReference type="NCBIfam" id="TIGR04520">
    <property type="entry name" value="ECF_ATPase_1"/>
    <property type="match status" value="1"/>
</dbReference>
<evidence type="ECO:0000256" key="1">
    <source>
        <dbReference type="ARBA" id="ARBA00004202"/>
    </source>
</evidence>
<keyword evidence="6 10" id="KW-0067">ATP-binding</keyword>
<dbReference type="InterPro" id="IPR050095">
    <property type="entry name" value="ECF_ABC_transporter_ATP-bd"/>
</dbReference>
<dbReference type="Proteomes" id="UP001596549">
    <property type="component" value="Unassembled WGS sequence"/>
</dbReference>
<keyword evidence="5" id="KW-0547">Nucleotide-binding</keyword>
<dbReference type="GO" id="GO:0005524">
    <property type="term" value="F:ATP binding"/>
    <property type="evidence" value="ECO:0007669"/>
    <property type="project" value="UniProtKB-KW"/>
</dbReference>
<keyword evidence="8" id="KW-0472">Membrane</keyword>
<evidence type="ECO:0000313" key="10">
    <source>
        <dbReference type="EMBL" id="MFC7372628.1"/>
    </source>
</evidence>